<accession>A0A6J5RZC0</accession>
<gene>
    <name evidence="4" type="ORF">UFOVP1079_19</name>
    <name evidence="5" type="ORF">UFOVP1320_23</name>
    <name evidence="6" type="ORF">UFOVP1431_32</name>
    <name evidence="7" type="ORF">UFOVP1527_33</name>
    <name evidence="2" type="ORF">UFOVP548_38</name>
    <name evidence="3" type="ORF">UFOVP904_38</name>
</gene>
<dbReference type="PANTHER" id="PTHR38773:SF1">
    <property type="entry name" value="PROTEIN SPRT"/>
    <property type="match status" value="1"/>
</dbReference>
<feature type="domain" description="SprT-like" evidence="1">
    <location>
        <begin position="6"/>
        <end position="129"/>
    </location>
</feature>
<evidence type="ECO:0000313" key="4">
    <source>
        <dbReference type="EMBL" id="CAB4182408.1"/>
    </source>
</evidence>
<dbReference type="PANTHER" id="PTHR38773">
    <property type="entry name" value="PROTEIN SPRT"/>
    <property type="match status" value="1"/>
</dbReference>
<keyword evidence="5" id="KW-0482">Metalloprotease</keyword>
<dbReference type="SMART" id="SM00731">
    <property type="entry name" value="SprT"/>
    <property type="match status" value="1"/>
</dbReference>
<dbReference type="EMBL" id="LR797378">
    <property type="protein sequence ID" value="CAB4211746.1"/>
    <property type="molecule type" value="Genomic_DNA"/>
</dbReference>
<dbReference type="EMBL" id="LR797269">
    <property type="protein sequence ID" value="CAB4197624.1"/>
    <property type="molecule type" value="Genomic_DNA"/>
</dbReference>
<dbReference type="GO" id="GO:0008237">
    <property type="term" value="F:metallopeptidase activity"/>
    <property type="evidence" value="ECO:0007669"/>
    <property type="project" value="UniProtKB-KW"/>
</dbReference>
<protein>
    <submittedName>
        <fullName evidence="5">SprT Zn-dependent metalloprotease, SprT family</fullName>
    </submittedName>
</protein>
<evidence type="ECO:0000259" key="1">
    <source>
        <dbReference type="SMART" id="SM00731"/>
    </source>
</evidence>
<dbReference type="Pfam" id="PF10263">
    <property type="entry name" value="SprT-like"/>
    <property type="match status" value="1"/>
</dbReference>
<evidence type="ECO:0000313" key="5">
    <source>
        <dbReference type="EMBL" id="CAB4197624.1"/>
    </source>
</evidence>
<evidence type="ECO:0000313" key="3">
    <source>
        <dbReference type="EMBL" id="CAB4170095.1"/>
    </source>
</evidence>
<proteinExistence type="predicted"/>
<name>A0A6J5RZC0_9CAUD</name>
<evidence type="ECO:0000313" key="6">
    <source>
        <dbReference type="EMBL" id="CAB4211746.1"/>
    </source>
</evidence>
<keyword evidence="5" id="KW-0645">Protease</keyword>
<keyword evidence="5" id="KW-0378">Hydrolase</keyword>
<reference evidence="5" key="1">
    <citation type="submission" date="2020-05" db="EMBL/GenBank/DDBJ databases">
        <authorList>
            <person name="Chiriac C."/>
            <person name="Salcher M."/>
            <person name="Ghai R."/>
            <person name="Kavagutti S V."/>
        </authorList>
    </citation>
    <scope>NUCLEOTIDE SEQUENCE</scope>
</reference>
<evidence type="ECO:0000313" key="7">
    <source>
        <dbReference type="EMBL" id="CAB5227365.1"/>
    </source>
</evidence>
<dbReference type="EMBL" id="LR796520">
    <property type="protein sequence ID" value="CAB4149757.1"/>
    <property type="molecule type" value="Genomic_DNA"/>
</dbReference>
<organism evidence="5">
    <name type="scientific">uncultured Caudovirales phage</name>
    <dbReference type="NCBI Taxonomy" id="2100421"/>
    <lineage>
        <taxon>Viruses</taxon>
        <taxon>Duplodnaviria</taxon>
        <taxon>Heunggongvirae</taxon>
        <taxon>Uroviricota</taxon>
        <taxon>Caudoviricetes</taxon>
        <taxon>Peduoviridae</taxon>
        <taxon>Maltschvirus</taxon>
        <taxon>Maltschvirus maltsch</taxon>
    </lineage>
</organism>
<dbReference type="InterPro" id="IPR006640">
    <property type="entry name" value="SprT-like_domain"/>
</dbReference>
<sequence length="133" mass="15128">MKAIFDAEHTRLCELAGRIIPDWKPPKLLWNEVGNVAGRAVYGPNEVRLNLVYAITQGRDMLEDTLPHEIAHIMAYQLFGREVAGHGKEWKECYRMLTKGKEPTRCHTYGRAKDNEAAINAVAQALLDKLNRE</sequence>
<dbReference type="GO" id="GO:0006950">
    <property type="term" value="P:response to stress"/>
    <property type="evidence" value="ECO:0007669"/>
    <property type="project" value="UniProtKB-ARBA"/>
</dbReference>
<evidence type="ECO:0000313" key="2">
    <source>
        <dbReference type="EMBL" id="CAB4149757.1"/>
    </source>
</evidence>
<dbReference type="EMBL" id="LR797037">
    <property type="protein sequence ID" value="CAB4182408.1"/>
    <property type="molecule type" value="Genomic_DNA"/>
</dbReference>
<dbReference type="GO" id="GO:0006508">
    <property type="term" value="P:proteolysis"/>
    <property type="evidence" value="ECO:0007669"/>
    <property type="project" value="UniProtKB-KW"/>
</dbReference>
<dbReference type="EMBL" id="LR796851">
    <property type="protein sequence ID" value="CAB4170095.1"/>
    <property type="molecule type" value="Genomic_DNA"/>
</dbReference>
<dbReference type="EMBL" id="LR798373">
    <property type="protein sequence ID" value="CAB5227365.1"/>
    <property type="molecule type" value="Genomic_DNA"/>
</dbReference>